<evidence type="ECO:0000256" key="1">
    <source>
        <dbReference type="ARBA" id="ARBA00004141"/>
    </source>
</evidence>
<dbReference type="InterPro" id="IPR011701">
    <property type="entry name" value="MFS"/>
</dbReference>
<dbReference type="Proteomes" id="UP000830671">
    <property type="component" value="Chromosome 10"/>
</dbReference>
<keyword evidence="4 7" id="KW-1133">Transmembrane helix</keyword>
<feature type="transmembrane region" description="Helical" evidence="7">
    <location>
        <begin position="239"/>
        <end position="266"/>
    </location>
</feature>
<evidence type="ECO:0000256" key="5">
    <source>
        <dbReference type="ARBA" id="ARBA00023136"/>
    </source>
</evidence>
<feature type="domain" description="Major facilitator superfamily (MFS) profile" evidence="8">
    <location>
        <begin position="174"/>
        <end position="559"/>
    </location>
</feature>
<feature type="transmembrane region" description="Helical" evidence="7">
    <location>
        <begin position="332"/>
        <end position="355"/>
    </location>
</feature>
<dbReference type="InterPro" id="IPR025423">
    <property type="entry name" value="TMEM205-like"/>
</dbReference>
<dbReference type="SUPFAM" id="SSF103473">
    <property type="entry name" value="MFS general substrate transporter"/>
    <property type="match status" value="1"/>
</dbReference>
<evidence type="ECO:0000313" key="10">
    <source>
        <dbReference type="Proteomes" id="UP000830671"/>
    </source>
</evidence>
<accession>A0A9Q8WAL0</accession>
<dbReference type="PROSITE" id="PS50850">
    <property type="entry name" value="MFS"/>
    <property type="match status" value="1"/>
</dbReference>
<dbReference type="InterPro" id="IPR020846">
    <property type="entry name" value="MFS_dom"/>
</dbReference>
<keyword evidence="10" id="KW-1185">Reference proteome</keyword>
<dbReference type="AlphaFoldDB" id="A0A9Q8WAL0"/>
<feature type="transmembrane region" description="Helical" evidence="7">
    <location>
        <begin position="461"/>
        <end position="485"/>
    </location>
</feature>
<evidence type="ECO:0000256" key="6">
    <source>
        <dbReference type="SAM" id="MobiDB-lite"/>
    </source>
</evidence>
<dbReference type="InterPro" id="IPR036259">
    <property type="entry name" value="MFS_trans_sf"/>
</dbReference>
<dbReference type="GeneID" id="73351590"/>
<dbReference type="Pfam" id="PF07690">
    <property type="entry name" value="MFS_1"/>
    <property type="match status" value="1"/>
</dbReference>
<feature type="transmembrane region" description="Helical" evidence="7">
    <location>
        <begin position="645"/>
        <end position="664"/>
    </location>
</feature>
<feature type="transmembrane region" description="Helical" evidence="7">
    <location>
        <begin position="406"/>
        <end position="424"/>
    </location>
</feature>
<dbReference type="Gene3D" id="1.20.1250.20">
    <property type="entry name" value="MFS general substrate transporter like domains"/>
    <property type="match status" value="1"/>
</dbReference>
<dbReference type="GO" id="GO:0016020">
    <property type="term" value="C:membrane"/>
    <property type="evidence" value="ECO:0007669"/>
    <property type="project" value="UniProtKB-SubCell"/>
</dbReference>
<keyword evidence="3 7" id="KW-0812">Transmembrane</keyword>
<keyword evidence="2" id="KW-0813">Transport</keyword>
<proteinExistence type="predicted"/>
<dbReference type="PANTHER" id="PTHR42718">
    <property type="entry name" value="MAJOR FACILITATOR SUPERFAMILY MULTIDRUG TRANSPORTER MFSC"/>
    <property type="match status" value="1"/>
</dbReference>
<evidence type="ECO:0000313" key="9">
    <source>
        <dbReference type="EMBL" id="UQC76161.1"/>
    </source>
</evidence>
<evidence type="ECO:0000259" key="8">
    <source>
        <dbReference type="PROSITE" id="PS50850"/>
    </source>
</evidence>
<dbReference type="Gene3D" id="1.20.1720.10">
    <property type="entry name" value="Multidrug resistance protein D"/>
    <property type="match status" value="1"/>
</dbReference>
<feature type="transmembrane region" description="Helical" evidence="7">
    <location>
        <begin position="210"/>
        <end position="232"/>
    </location>
</feature>
<feature type="transmembrane region" description="Helical" evidence="7">
    <location>
        <begin position="367"/>
        <end position="386"/>
    </location>
</feature>
<dbReference type="PROSITE" id="PS00216">
    <property type="entry name" value="SUGAR_TRANSPORT_1"/>
    <property type="match status" value="1"/>
</dbReference>
<dbReference type="PANTHER" id="PTHR42718:SF9">
    <property type="entry name" value="MAJOR FACILITATOR SUPERFAMILY MULTIDRUG TRANSPORTER MFSC"/>
    <property type="match status" value="1"/>
</dbReference>
<dbReference type="InterPro" id="IPR005829">
    <property type="entry name" value="Sugar_transporter_CS"/>
</dbReference>
<feature type="transmembrane region" description="Helical" evidence="7">
    <location>
        <begin position="497"/>
        <end position="521"/>
    </location>
</feature>
<feature type="transmembrane region" description="Helical" evidence="7">
    <location>
        <begin position="533"/>
        <end position="555"/>
    </location>
</feature>
<organism evidence="9 10">
    <name type="scientific">Colletotrichum lupini</name>
    <dbReference type="NCBI Taxonomy" id="145971"/>
    <lineage>
        <taxon>Eukaryota</taxon>
        <taxon>Fungi</taxon>
        <taxon>Dikarya</taxon>
        <taxon>Ascomycota</taxon>
        <taxon>Pezizomycotina</taxon>
        <taxon>Sordariomycetes</taxon>
        <taxon>Hypocreomycetidae</taxon>
        <taxon>Glomerellales</taxon>
        <taxon>Glomerellaceae</taxon>
        <taxon>Colletotrichum</taxon>
        <taxon>Colletotrichum acutatum species complex</taxon>
    </lineage>
</organism>
<dbReference type="EMBL" id="CP019472">
    <property type="protein sequence ID" value="UQC76161.1"/>
    <property type="molecule type" value="Genomic_DNA"/>
</dbReference>
<evidence type="ECO:0000256" key="4">
    <source>
        <dbReference type="ARBA" id="ARBA00022989"/>
    </source>
</evidence>
<evidence type="ECO:0000256" key="7">
    <source>
        <dbReference type="SAM" id="Phobius"/>
    </source>
</evidence>
<gene>
    <name evidence="9" type="ORF">CLUP02_17672</name>
</gene>
<name>A0A9Q8WAL0_9PEZI</name>
<dbReference type="CDD" id="cd17321">
    <property type="entry name" value="MFS_MMR_MDR_like"/>
    <property type="match status" value="1"/>
</dbReference>
<dbReference type="KEGG" id="clup:CLUP02_17672"/>
<protein>
    <submittedName>
        <fullName evidence="9">Major facilitator superfamily transporter</fullName>
    </submittedName>
</protein>
<feature type="transmembrane region" description="Helical" evidence="7">
    <location>
        <begin position="431"/>
        <end position="449"/>
    </location>
</feature>
<dbReference type="GO" id="GO:0022857">
    <property type="term" value="F:transmembrane transporter activity"/>
    <property type="evidence" value="ECO:0007669"/>
    <property type="project" value="InterPro"/>
</dbReference>
<dbReference type="Pfam" id="PF13664">
    <property type="entry name" value="DUF4149"/>
    <property type="match status" value="1"/>
</dbReference>
<comment type="subcellular location">
    <subcellularLocation>
        <location evidence="1">Membrane</location>
        <topology evidence="1">Multi-pass membrane protein</topology>
    </subcellularLocation>
</comment>
<dbReference type="RefSeq" id="XP_049137804.1">
    <property type="nucleotide sequence ID" value="XM_049296580.1"/>
</dbReference>
<sequence>MLHDKHSLNHRVSADGNGEPLGRRTSALKEAPTFVPPASYPSMPVTRRRSTVSQTSRVTLEHDQSEDLDELVRSASAISRHRSRDRRESKDSVFELPAFPKAAKPGPVSTIREVPSQFTTPQSTRPPSPVSGVSSGPPSPGGRSGTQTPAKYEIGAGQAYPDVGTVASFRGAIVLLCTYGAQLMDNIFITAVNIALPAIQKDFKVKNAELQWLISAYTLTFSSFLLLAGVFADRFGRKMIFCASIATLSVWTIANSFATSFIQLAIFRALQGIGAAMTMPSAVGIISNYFIAKDRTLALTIFSATGAGLLPKDRLEGTAKPKLDFVSASLSTASLILLSFVLSSGVVSIAIIVTFTYVKKKKLENFAALWIGGFVSYGGYQTTIYYTTLIAQEVNQLSAGQTALRFLPMGATGFIFSLSMSRMLEIFNTKLLLVIGMAICAIAPIPSALMRQDDLNFWKHVFPTTVMGVAGVTIVYYTITVVLLASVPVNVKSLCGGIINTAFQISGGVSLALAGAVVQAVDTGKGHSDLRQYNTGLLCCYSLASIGMIASAFGVKNISKAVGGPAPLGIRFLSESARSLRIWQNTASPFGIPSIITTLTPYHIISYGTLLGTSLFQTFINTKICYLELPKSAFTTLQKRLFPIYFRYQALLLVLTVLTFSPHSPTSLFKVKSN</sequence>
<evidence type="ECO:0000256" key="2">
    <source>
        <dbReference type="ARBA" id="ARBA00022448"/>
    </source>
</evidence>
<feature type="region of interest" description="Disordered" evidence="6">
    <location>
        <begin position="1"/>
        <end position="150"/>
    </location>
</feature>
<keyword evidence="5 7" id="KW-0472">Membrane</keyword>
<evidence type="ECO:0000256" key="3">
    <source>
        <dbReference type="ARBA" id="ARBA00022692"/>
    </source>
</evidence>
<reference evidence="9" key="1">
    <citation type="journal article" date="2021" name="Mol. Plant Microbe Interact.">
        <title>Complete Genome Sequence of the Plant-Pathogenic Fungus Colletotrichum lupini.</title>
        <authorList>
            <person name="Baroncelli R."/>
            <person name="Pensec F."/>
            <person name="Da Lio D."/>
            <person name="Boufleur T."/>
            <person name="Vicente I."/>
            <person name="Sarrocco S."/>
            <person name="Picot A."/>
            <person name="Baraldi E."/>
            <person name="Sukno S."/>
            <person name="Thon M."/>
            <person name="Le Floch G."/>
        </authorList>
    </citation>
    <scope>NUCLEOTIDE SEQUENCE</scope>
    <source>
        <strain evidence="9">IMI 504893</strain>
    </source>
</reference>